<organism evidence="10 11">
    <name type="scientific">Hibiscus trionum</name>
    <name type="common">Flower of an hour</name>
    <dbReference type="NCBI Taxonomy" id="183268"/>
    <lineage>
        <taxon>Eukaryota</taxon>
        <taxon>Viridiplantae</taxon>
        <taxon>Streptophyta</taxon>
        <taxon>Embryophyta</taxon>
        <taxon>Tracheophyta</taxon>
        <taxon>Spermatophyta</taxon>
        <taxon>Magnoliopsida</taxon>
        <taxon>eudicotyledons</taxon>
        <taxon>Gunneridae</taxon>
        <taxon>Pentapetalae</taxon>
        <taxon>rosids</taxon>
        <taxon>malvids</taxon>
        <taxon>Malvales</taxon>
        <taxon>Malvaceae</taxon>
        <taxon>Malvoideae</taxon>
        <taxon>Hibiscus</taxon>
    </lineage>
</organism>
<dbReference type="PANTHER" id="PTHR11468">
    <property type="entry name" value="GLYCOGEN PHOSPHORYLASE"/>
    <property type="match status" value="1"/>
</dbReference>
<comment type="catalytic activity">
    <reaction evidence="1 9">
        <text>[(1-&gt;4)-alpha-D-glucosyl](n) + phosphate = [(1-&gt;4)-alpha-D-glucosyl](n-1) + alpha-D-glucose 1-phosphate</text>
        <dbReference type="Rhea" id="RHEA:41732"/>
        <dbReference type="Rhea" id="RHEA-COMP:9584"/>
        <dbReference type="Rhea" id="RHEA-COMP:9586"/>
        <dbReference type="ChEBI" id="CHEBI:15444"/>
        <dbReference type="ChEBI" id="CHEBI:43474"/>
        <dbReference type="ChEBI" id="CHEBI:58601"/>
        <dbReference type="EC" id="2.4.1.1"/>
    </reaction>
</comment>
<comment type="function">
    <text evidence="9">Allosteric enzyme that catalyzes the rate-limiting step in glycogen catabolism, the phosphorolytic cleavage of glycogen to produce glucose-1-phosphate, and plays a central role in maintaining cellular and organismal glucose homeostasis.</text>
</comment>
<name>A0A9W7MJC5_HIBTR</name>
<evidence type="ECO:0000256" key="7">
    <source>
        <dbReference type="ARBA" id="ARBA00022898"/>
    </source>
</evidence>
<dbReference type="FunFam" id="3.40.50.2000:FF:000003">
    <property type="entry name" value="Alpha-1,4 glucan phosphorylase"/>
    <property type="match status" value="1"/>
</dbReference>
<evidence type="ECO:0000256" key="4">
    <source>
        <dbReference type="ARBA" id="ARBA00022533"/>
    </source>
</evidence>
<comment type="cofactor">
    <cofactor evidence="2 9">
        <name>pyridoxal 5'-phosphate</name>
        <dbReference type="ChEBI" id="CHEBI:597326"/>
    </cofactor>
</comment>
<evidence type="ECO:0000313" key="11">
    <source>
        <dbReference type="Proteomes" id="UP001165190"/>
    </source>
</evidence>
<evidence type="ECO:0000256" key="9">
    <source>
        <dbReference type="RuleBase" id="RU000587"/>
    </source>
</evidence>
<accession>A0A9W7MJC5</accession>
<dbReference type="GO" id="GO:0005737">
    <property type="term" value="C:cytoplasm"/>
    <property type="evidence" value="ECO:0007669"/>
    <property type="project" value="TreeGrafter"/>
</dbReference>
<dbReference type="PROSITE" id="PS00102">
    <property type="entry name" value="PHOSPHORYLASE"/>
    <property type="match status" value="1"/>
</dbReference>
<dbReference type="Gene3D" id="3.40.50.2000">
    <property type="entry name" value="Glycogen Phosphorylase B"/>
    <property type="match status" value="2"/>
</dbReference>
<dbReference type="SUPFAM" id="SSF53756">
    <property type="entry name" value="UDP-Glycosyltransferase/glycogen phosphorylase"/>
    <property type="match status" value="1"/>
</dbReference>
<evidence type="ECO:0000256" key="6">
    <source>
        <dbReference type="ARBA" id="ARBA00022679"/>
    </source>
</evidence>
<evidence type="ECO:0000256" key="8">
    <source>
        <dbReference type="ARBA" id="ARBA00023277"/>
    </source>
</evidence>
<evidence type="ECO:0000256" key="2">
    <source>
        <dbReference type="ARBA" id="ARBA00001933"/>
    </source>
</evidence>
<comment type="caution">
    <text evidence="10">The sequence shown here is derived from an EMBL/GenBank/DDBJ whole genome shotgun (WGS) entry which is preliminary data.</text>
</comment>
<dbReference type="EMBL" id="BSYR01000038">
    <property type="protein sequence ID" value="GMJ04104.1"/>
    <property type="molecule type" value="Genomic_DNA"/>
</dbReference>
<dbReference type="Proteomes" id="UP001165190">
    <property type="component" value="Unassembled WGS sequence"/>
</dbReference>
<protein>
    <recommendedName>
        <fullName evidence="9">Alpha-1,4 glucan phosphorylase</fullName>
        <ecNumber evidence="9">2.4.1.1</ecNumber>
    </recommendedName>
</protein>
<keyword evidence="4" id="KW-0021">Allosteric enzyme</keyword>
<dbReference type="GO" id="GO:0030170">
    <property type="term" value="F:pyridoxal phosphate binding"/>
    <property type="evidence" value="ECO:0007669"/>
    <property type="project" value="TreeGrafter"/>
</dbReference>
<keyword evidence="8 9" id="KW-0119">Carbohydrate metabolism</keyword>
<reference evidence="10" key="1">
    <citation type="submission" date="2023-05" db="EMBL/GenBank/DDBJ databases">
        <title>Genome and transcriptome analyses reveal genes involved in the formation of fine ridges on petal epidermal cells in Hibiscus trionum.</title>
        <authorList>
            <person name="Koshimizu S."/>
            <person name="Masuda S."/>
            <person name="Ishii T."/>
            <person name="Shirasu K."/>
            <person name="Hoshino A."/>
            <person name="Arita M."/>
        </authorList>
    </citation>
    <scope>NUCLEOTIDE SEQUENCE</scope>
    <source>
        <strain evidence="10">Hamamatsu line</strain>
    </source>
</reference>
<proteinExistence type="inferred from homology"/>
<evidence type="ECO:0000313" key="10">
    <source>
        <dbReference type="EMBL" id="GMJ04104.1"/>
    </source>
</evidence>
<dbReference type="PANTHER" id="PTHR11468:SF28">
    <property type="entry name" value="ALPHA-GLUCAN PHOSPHORYLASE 1"/>
    <property type="match status" value="1"/>
</dbReference>
<keyword evidence="11" id="KW-1185">Reference proteome</keyword>
<keyword evidence="6 9" id="KW-0808">Transferase</keyword>
<keyword evidence="7 9" id="KW-0663">Pyridoxal phosphate</keyword>
<dbReference type="GO" id="GO:0005980">
    <property type="term" value="P:glycogen catabolic process"/>
    <property type="evidence" value="ECO:0007669"/>
    <property type="project" value="TreeGrafter"/>
</dbReference>
<keyword evidence="5 9" id="KW-0328">Glycosyltransferase</keyword>
<dbReference type="EC" id="2.4.1.1" evidence="9"/>
<sequence length="250" mass="27799">MMKGMSASERKKEFVPRVCIFGGKAFATYVQAKRIVKFITDVGATVNNDPDIGDLLKVIFVPDYNVSVAELLIPASELSQHISTAGMEASGTSNMKFSMNGCILIGTLDGANVEIREEVGEDNFFLFGARANEIAGLRKERAKGKFVPDPRFEEVKKFVRSGVFGSSSYDEMLGSLEGNEGFGRADYFLVGKDFPSYIDCQAKVDEAYKDQKRWTRMSIMNTAGSYNFSSDITIHEYARDIWNIKPVELP</sequence>
<dbReference type="Pfam" id="PF00343">
    <property type="entry name" value="Phosphorylase"/>
    <property type="match status" value="1"/>
</dbReference>
<dbReference type="GO" id="GO:0008184">
    <property type="term" value="F:glycogen phosphorylase activity"/>
    <property type="evidence" value="ECO:0007669"/>
    <property type="project" value="InterPro"/>
</dbReference>
<dbReference type="OrthoDB" id="9215500at2759"/>
<evidence type="ECO:0000256" key="3">
    <source>
        <dbReference type="ARBA" id="ARBA00006047"/>
    </source>
</evidence>
<gene>
    <name evidence="10" type="ORF">HRI_004079600</name>
</gene>
<evidence type="ECO:0000256" key="1">
    <source>
        <dbReference type="ARBA" id="ARBA00001275"/>
    </source>
</evidence>
<comment type="similarity">
    <text evidence="3 9">Belongs to the glycogen phosphorylase family.</text>
</comment>
<dbReference type="InterPro" id="IPR035090">
    <property type="entry name" value="Pyridoxal_P_attach_site"/>
</dbReference>
<dbReference type="AlphaFoldDB" id="A0A9W7MJC5"/>
<evidence type="ECO:0000256" key="5">
    <source>
        <dbReference type="ARBA" id="ARBA00022676"/>
    </source>
</evidence>
<dbReference type="InterPro" id="IPR000811">
    <property type="entry name" value="Glyco_trans_35"/>
</dbReference>